<protein>
    <recommendedName>
        <fullName evidence="3">Lipoprotein</fullName>
    </recommendedName>
</protein>
<dbReference type="RefSeq" id="WP_029161006.1">
    <property type="nucleotide sequence ID" value="NZ_CP009933.1"/>
</dbReference>
<dbReference type="InterPro" id="IPR015915">
    <property type="entry name" value="Kelch-typ_b-propeller"/>
</dbReference>
<dbReference type="EMBL" id="CP009933">
    <property type="protein sequence ID" value="AKA70219.1"/>
    <property type="molecule type" value="Genomic_DNA"/>
</dbReference>
<dbReference type="AlphaFoldDB" id="A0A0E3M8T6"/>
<dbReference type="PROSITE" id="PS51257">
    <property type="entry name" value="PROKAR_LIPOPROTEIN"/>
    <property type="match status" value="1"/>
</dbReference>
<reference evidence="1 2" key="1">
    <citation type="journal article" date="2015" name="J. Biotechnol.">
        <title>Complete genome sequence of a malodorant-producing acetogen, Clostridium scatologenes ATCC 25775(T).</title>
        <authorList>
            <person name="Zhu Z."/>
            <person name="Guo T."/>
            <person name="Zheng H."/>
            <person name="Song T."/>
            <person name="Ouyang P."/>
            <person name="Xie J."/>
        </authorList>
    </citation>
    <scope>NUCLEOTIDE SEQUENCE [LARGE SCALE GENOMIC DNA]</scope>
    <source>
        <strain evidence="1 2">ATCC 25775</strain>
    </source>
</reference>
<dbReference type="KEGG" id="csq:CSCA_3094"/>
<sequence length="359" mass="40733">MKCFLKSVILIITFLTSLTFVSCGIKKEQKVEENNVPNYSEVTVLENANGNFNAFKIDDKALANVGSTTGNIIDMAYDVKNSVYVHSISMPNGENSNKNIIDINSLGKKFQLKDFYSALDLKLNSNGNKLAFRTFKSNSLSSAEGMKVYDIKNNKYLKLKSKVLVSGKLYEWIDENKILYYGSMEGKKNSQKIYIYDFSKDKEDVYLDGINGNCVYFSPMKNGTLILSSRGDNEQLYYYDIRTKTAKSIAVNLTEIYKTITNYKNEEVFILGTEGGQTNALYVFSYKDLTLKRLTYDFPKNLDMSAGVAIDNNDNVYFCGMESLEQNSKKDVYMYNEKENSVNLISTEQGNYSVYSSVK</sequence>
<evidence type="ECO:0000313" key="2">
    <source>
        <dbReference type="Proteomes" id="UP000033115"/>
    </source>
</evidence>
<dbReference type="HOGENOM" id="CLU_065965_0_0_9"/>
<dbReference type="Proteomes" id="UP000033115">
    <property type="component" value="Chromosome"/>
</dbReference>
<gene>
    <name evidence="1" type="ORF">CSCA_3094</name>
</gene>
<dbReference type="SUPFAM" id="SSF69322">
    <property type="entry name" value="Tricorn protease domain 2"/>
    <property type="match status" value="1"/>
</dbReference>
<keyword evidence="2" id="KW-1185">Reference proteome</keyword>
<name>A0A0E3M8T6_CLOSL</name>
<dbReference type="STRING" id="1548.CSCA_3094"/>
<evidence type="ECO:0000313" key="1">
    <source>
        <dbReference type="EMBL" id="AKA70219.1"/>
    </source>
</evidence>
<accession>A0A0E3M8T6</accession>
<organism evidence="1 2">
    <name type="scientific">Clostridium scatologenes</name>
    <dbReference type="NCBI Taxonomy" id="1548"/>
    <lineage>
        <taxon>Bacteria</taxon>
        <taxon>Bacillati</taxon>
        <taxon>Bacillota</taxon>
        <taxon>Clostridia</taxon>
        <taxon>Eubacteriales</taxon>
        <taxon>Clostridiaceae</taxon>
        <taxon>Clostridium</taxon>
    </lineage>
</organism>
<dbReference type="Gene3D" id="2.120.10.80">
    <property type="entry name" value="Kelch-type beta propeller"/>
    <property type="match status" value="1"/>
</dbReference>
<proteinExistence type="predicted"/>
<evidence type="ECO:0008006" key="3">
    <source>
        <dbReference type="Google" id="ProtNLM"/>
    </source>
</evidence>